<comment type="pathway">
    <text evidence="1">Amino-sugar metabolism; 1,6-anhydro-N-acetylmuramate degradation.</text>
</comment>
<comment type="similarity">
    <text evidence="1">Belongs to the anhydro-N-acetylmuramic acid kinase family.</text>
</comment>
<dbReference type="OrthoDB" id="9763949at2"/>
<feature type="binding site" evidence="1">
    <location>
        <begin position="12"/>
        <end position="19"/>
    </location>
    <ligand>
        <name>ATP</name>
        <dbReference type="ChEBI" id="CHEBI:30616"/>
    </ligand>
</feature>
<comment type="catalytic activity">
    <reaction evidence="1">
        <text>1,6-anhydro-N-acetyl-beta-muramate + ATP + H2O = N-acetyl-D-muramate 6-phosphate + ADP + H(+)</text>
        <dbReference type="Rhea" id="RHEA:24952"/>
        <dbReference type="ChEBI" id="CHEBI:15377"/>
        <dbReference type="ChEBI" id="CHEBI:15378"/>
        <dbReference type="ChEBI" id="CHEBI:30616"/>
        <dbReference type="ChEBI" id="CHEBI:58690"/>
        <dbReference type="ChEBI" id="CHEBI:58722"/>
        <dbReference type="ChEBI" id="CHEBI:456216"/>
        <dbReference type="EC" id="2.7.1.170"/>
    </reaction>
</comment>
<dbReference type="PANTHER" id="PTHR30605:SF0">
    <property type="entry name" value="ANHYDRO-N-ACETYLMURAMIC ACID KINASE"/>
    <property type="match status" value="1"/>
</dbReference>
<dbReference type="GO" id="GO:0005524">
    <property type="term" value="F:ATP binding"/>
    <property type="evidence" value="ECO:0007669"/>
    <property type="project" value="UniProtKB-UniRule"/>
</dbReference>
<evidence type="ECO:0000256" key="1">
    <source>
        <dbReference type="HAMAP-Rule" id="MF_01270"/>
    </source>
</evidence>
<organism evidence="2 3">
    <name type="scientific">Aquisalimonas asiatica</name>
    <dbReference type="NCBI Taxonomy" id="406100"/>
    <lineage>
        <taxon>Bacteria</taxon>
        <taxon>Pseudomonadati</taxon>
        <taxon>Pseudomonadota</taxon>
        <taxon>Gammaproteobacteria</taxon>
        <taxon>Chromatiales</taxon>
        <taxon>Ectothiorhodospiraceae</taxon>
        <taxon>Aquisalimonas</taxon>
    </lineage>
</organism>
<evidence type="ECO:0000313" key="2">
    <source>
        <dbReference type="EMBL" id="SEO96140.1"/>
    </source>
</evidence>
<keyword evidence="1" id="KW-0067">ATP-binding</keyword>
<dbReference type="EC" id="2.7.1.170" evidence="1"/>
<dbReference type="Gene3D" id="3.30.420.40">
    <property type="match status" value="2"/>
</dbReference>
<dbReference type="GO" id="GO:0016301">
    <property type="term" value="F:kinase activity"/>
    <property type="evidence" value="ECO:0007669"/>
    <property type="project" value="UniProtKB-KW"/>
</dbReference>
<dbReference type="EMBL" id="FOEG01000005">
    <property type="protein sequence ID" value="SEO96140.1"/>
    <property type="molecule type" value="Genomic_DNA"/>
</dbReference>
<dbReference type="Proteomes" id="UP000199657">
    <property type="component" value="Unassembled WGS sequence"/>
</dbReference>
<reference evidence="2 3" key="1">
    <citation type="submission" date="2016-10" db="EMBL/GenBank/DDBJ databases">
        <authorList>
            <person name="de Groot N.N."/>
        </authorList>
    </citation>
    <scope>NUCLEOTIDE SEQUENCE [LARGE SCALE GENOMIC DNA]</scope>
    <source>
        <strain evidence="2 3">CGMCC 1.6291</strain>
    </source>
</reference>
<dbReference type="NCBIfam" id="NF007139">
    <property type="entry name" value="PRK09585.1-3"/>
    <property type="match status" value="1"/>
</dbReference>
<dbReference type="HAMAP" id="MF_01270">
    <property type="entry name" value="AnhMurNAc_kinase"/>
    <property type="match status" value="1"/>
</dbReference>
<evidence type="ECO:0000313" key="3">
    <source>
        <dbReference type="Proteomes" id="UP000199657"/>
    </source>
</evidence>
<protein>
    <recommendedName>
        <fullName evidence="1">Anhydro-N-acetylmuramic acid kinase</fullName>
        <ecNumber evidence="1">2.7.1.170</ecNumber>
    </recommendedName>
    <alternativeName>
        <fullName evidence="1">AnhMurNAc kinase</fullName>
    </alternativeName>
</protein>
<dbReference type="Pfam" id="PF03702">
    <property type="entry name" value="AnmK"/>
    <property type="match status" value="1"/>
</dbReference>
<name>A0A1H8TYN8_9GAMM</name>
<sequence length="371" mass="38521">MPEALYAGLMTGTSMDGIDAVLVAFSGGRSRLVATHSVEHDAPVRARLLEVNGASPLAEVMTLDALLGEQFADAILALLEKAGTPASDVAAIGSHGQTLWHAPDAPSPSTLQIGDPHRIAQRTGITVVADFRRRDLAAGGQGAPLGPLFHQAFFHSAEEDRVVVNIGGMANITRLPRAPGTGGVSGFDTGPGNVFLDSWYARHRGGTYDRDGAWAASGAVSAALLDRLLADAYFARKPPKSTGRDYFNDDWLAAAGVSGHDPATVQATLAQFTAETIAAGIRDSLPTATRALICGGGARNGDLMSRLQAALPEMRVEATDEEGIHADWVEAAGFAWLARETLAGRPGNLPSVTGACARVPLGAIHPGSPGE</sequence>
<comment type="pathway">
    <text evidence="1">Cell wall biogenesis; peptidoglycan recycling.</text>
</comment>
<comment type="function">
    <text evidence="1">Catalyzes the specific phosphorylation of 1,6-anhydro-N-acetylmuramic acid (anhMurNAc) with the simultaneous cleavage of the 1,6-anhydro ring, generating MurNAc-6-P. Is required for the utilization of anhMurNAc either imported from the medium or derived from its own cell wall murein, and thus plays a role in cell wall recycling.</text>
</comment>
<dbReference type="RefSeq" id="WP_091644209.1">
    <property type="nucleotide sequence ID" value="NZ_FOEG01000005.1"/>
</dbReference>
<accession>A0A1H8TYN8</accession>
<proteinExistence type="inferred from homology"/>
<dbReference type="AlphaFoldDB" id="A0A1H8TYN8"/>
<keyword evidence="1" id="KW-0808">Transferase</keyword>
<dbReference type="SUPFAM" id="SSF53067">
    <property type="entry name" value="Actin-like ATPase domain"/>
    <property type="match status" value="1"/>
</dbReference>
<dbReference type="GO" id="GO:0006040">
    <property type="term" value="P:amino sugar metabolic process"/>
    <property type="evidence" value="ECO:0007669"/>
    <property type="project" value="InterPro"/>
</dbReference>
<dbReference type="GO" id="GO:0016773">
    <property type="term" value="F:phosphotransferase activity, alcohol group as acceptor"/>
    <property type="evidence" value="ECO:0007669"/>
    <property type="project" value="UniProtKB-UniRule"/>
</dbReference>
<gene>
    <name evidence="1" type="primary">anmK</name>
    <name evidence="2" type="ORF">SAMN04488052_10540</name>
</gene>
<dbReference type="GO" id="GO:0097175">
    <property type="term" value="P:1,6-anhydro-N-acetyl-beta-muramic acid catabolic process"/>
    <property type="evidence" value="ECO:0007669"/>
    <property type="project" value="UniProtKB-UniRule"/>
</dbReference>
<keyword evidence="1" id="KW-0119">Carbohydrate metabolism</keyword>
<dbReference type="CDD" id="cd24050">
    <property type="entry name" value="ASKHA_NBD_ANMK"/>
    <property type="match status" value="1"/>
</dbReference>
<keyword evidence="3" id="KW-1185">Reference proteome</keyword>
<dbReference type="NCBIfam" id="NF007148">
    <property type="entry name" value="PRK09585.3-2"/>
    <property type="match status" value="1"/>
</dbReference>
<dbReference type="UniPathway" id="UPA00343"/>
<dbReference type="PANTHER" id="PTHR30605">
    <property type="entry name" value="ANHYDRO-N-ACETYLMURAMIC ACID KINASE"/>
    <property type="match status" value="1"/>
</dbReference>
<dbReference type="UniPathway" id="UPA00544"/>
<keyword evidence="1" id="KW-0547">Nucleotide-binding</keyword>
<keyword evidence="1 2" id="KW-0418">Kinase</keyword>
<dbReference type="InterPro" id="IPR043129">
    <property type="entry name" value="ATPase_NBD"/>
</dbReference>
<dbReference type="STRING" id="406100.SAMN04488052_10540"/>
<dbReference type="GO" id="GO:0009254">
    <property type="term" value="P:peptidoglycan turnover"/>
    <property type="evidence" value="ECO:0007669"/>
    <property type="project" value="UniProtKB-UniRule"/>
</dbReference>
<dbReference type="InterPro" id="IPR005338">
    <property type="entry name" value="Anhydro_N_Ac-Mur_kinase"/>
</dbReference>